<evidence type="ECO:0000313" key="5">
    <source>
        <dbReference type="Proteomes" id="UP001165121"/>
    </source>
</evidence>
<proteinExistence type="predicted"/>
<dbReference type="Proteomes" id="UP001165121">
    <property type="component" value="Unassembled WGS sequence"/>
</dbReference>
<dbReference type="AlphaFoldDB" id="A0A9W6XG06"/>
<keyword evidence="2" id="KW-0472">Membrane</keyword>
<dbReference type="OrthoDB" id="153712at2759"/>
<keyword evidence="3" id="KW-0732">Signal</keyword>
<name>A0A9W6XG06_9STRA</name>
<feature type="chain" id="PRO_5040975928" evidence="3">
    <location>
        <begin position="44"/>
        <end position="390"/>
    </location>
</feature>
<feature type="region of interest" description="Disordered" evidence="1">
    <location>
        <begin position="341"/>
        <end position="368"/>
    </location>
</feature>
<protein>
    <submittedName>
        <fullName evidence="4">Unnamed protein product</fullName>
    </submittedName>
</protein>
<evidence type="ECO:0000256" key="2">
    <source>
        <dbReference type="SAM" id="Phobius"/>
    </source>
</evidence>
<feature type="transmembrane region" description="Helical" evidence="2">
    <location>
        <begin position="285"/>
        <end position="310"/>
    </location>
</feature>
<feature type="signal peptide" evidence="3">
    <location>
        <begin position="1"/>
        <end position="43"/>
    </location>
</feature>
<evidence type="ECO:0000256" key="1">
    <source>
        <dbReference type="SAM" id="MobiDB-lite"/>
    </source>
</evidence>
<comment type="caution">
    <text evidence="4">The sequence shown here is derived from an EMBL/GenBank/DDBJ whole genome shotgun (WGS) entry which is preliminary data.</text>
</comment>
<keyword evidence="2" id="KW-1133">Transmembrane helix</keyword>
<sequence>MAATGFGSEHSTARSMRRAKSFRWVWVVSLAVLISTLAGGANASECSACGYLAKSCNASSASSSVDVCNTKGNIQIDDVFCNDDECQCADGHKCVSTVVGCTNLFQARNRRRCLGNTTLERRFEQCALAQGLTTLNASNVASDWIYFKQGAKCQSTDCLAVRMFHQSGLVQCGNLLAVWKTNSSSYDAYESVTFSSSGGDTVYHFVADGSRGSDMKAGTFLYSVPWSSGGVTLATKQANSSAIDSCYVLQTRNQPNGTCEGVYLQFDASVQFANSDEYVMSELSWPVWLAVVGSVAAAIAAIVIIGVVVYRFQHMDTSPIVEENEDDGLLLDDLRDRKQSNPISPASLGSTSPASGIGASSTDLRQRGSGTTFSIATNATQMEAGAKTSV</sequence>
<evidence type="ECO:0000313" key="4">
    <source>
        <dbReference type="EMBL" id="GMF38354.1"/>
    </source>
</evidence>
<reference evidence="4" key="1">
    <citation type="submission" date="2023-04" db="EMBL/GenBank/DDBJ databases">
        <title>Phytophthora fragariaefolia NBRC 109709.</title>
        <authorList>
            <person name="Ichikawa N."/>
            <person name="Sato H."/>
            <person name="Tonouchi N."/>
        </authorList>
    </citation>
    <scope>NUCLEOTIDE SEQUENCE</scope>
    <source>
        <strain evidence="4">NBRC 109709</strain>
    </source>
</reference>
<keyword evidence="5" id="KW-1185">Reference proteome</keyword>
<gene>
    <name evidence="4" type="ORF">Pfra01_001102800</name>
</gene>
<dbReference type="EMBL" id="BSXT01001083">
    <property type="protein sequence ID" value="GMF38354.1"/>
    <property type="molecule type" value="Genomic_DNA"/>
</dbReference>
<evidence type="ECO:0000256" key="3">
    <source>
        <dbReference type="SAM" id="SignalP"/>
    </source>
</evidence>
<organism evidence="4 5">
    <name type="scientific">Phytophthora fragariaefolia</name>
    <dbReference type="NCBI Taxonomy" id="1490495"/>
    <lineage>
        <taxon>Eukaryota</taxon>
        <taxon>Sar</taxon>
        <taxon>Stramenopiles</taxon>
        <taxon>Oomycota</taxon>
        <taxon>Peronosporomycetes</taxon>
        <taxon>Peronosporales</taxon>
        <taxon>Peronosporaceae</taxon>
        <taxon>Phytophthora</taxon>
    </lineage>
</organism>
<keyword evidence="2" id="KW-0812">Transmembrane</keyword>
<accession>A0A9W6XG06</accession>